<evidence type="ECO:0000256" key="2">
    <source>
        <dbReference type="ARBA" id="ARBA00022729"/>
    </source>
</evidence>
<keyword evidence="4" id="KW-1133">Transmembrane helix</keyword>
<dbReference type="PANTHER" id="PTHR24373:SF387">
    <property type="entry name" value="LEUCINE-RICH REPEATS AND IMMUNOGLOBULIN-LIKE DOMAINS PROTEIN SMA-10"/>
    <property type="match status" value="1"/>
</dbReference>
<dbReference type="PRINTS" id="PR00019">
    <property type="entry name" value="LEURICHRPT"/>
</dbReference>
<keyword evidence="3" id="KW-0677">Repeat</keyword>
<dbReference type="AlphaFoldDB" id="A0AAN7ZPD3"/>
<feature type="transmembrane region" description="Helical" evidence="4">
    <location>
        <begin position="229"/>
        <end position="253"/>
    </location>
</feature>
<sequence>MTLFWDQKTSVYYTYQTISSNSFKGLKNLNELHLRNNSIEKIPLGIFADFQYLHFLDLSQNLLLTLAGSSFSGLPNLETLNISHNTLRDFNNFHIFPLGQLETLDISDIKVYDVDIKSILQHNVKLRELVLNDNFWQCSRLVKIYNEINIKCGGFKRPTHHFDVPNLHGIACSHKKLDSYDNLSFSDFLSIISKEGLTDDWLNVESSEVDSNVHTNNTESISIKCLADIYAMVLFLVIIIVLVIVFLVIKCVLKCLRDSKILGNRINFWYTREEETVQVCT</sequence>
<accession>A0AAN7ZPD3</accession>
<evidence type="ECO:0000256" key="1">
    <source>
        <dbReference type="ARBA" id="ARBA00022614"/>
    </source>
</evidence>
<dbReference type="Gene3D" id="3.80.10.10">
    <property type="entry name" value="Ribonuclease Inhibitor"/>
    <property type="match status" value="1"/>
</dbReference>
<dbReference type="InterPro" id="IPR003591">
    <property type="entry name" value="Leu-rich_rpt_typical-subtyp"/>
</dbReference>
<gene>
    <name evidence="5" type="ORF">RI129_006201</name>
</gene>
<proteinExistence type="predicted"/>
<dbReference type="InterPro" id="IPR001611">
    <property type="entry name" value="Leu-rich_rpt"/>
</dbReference>
<dbReference type="Proteomes" id="UP001329430">
    <property type="component" value="Chromosome 4"/>
</dbReference>
<dbReference type="GO" id="GO:0031012">
    <property type="term" value="C:extracellular matrix"/>
    <property type="evidence" value="ECO:0007669"/>
    <property type="project" value="TreeGrafter"/>
</dbReference>
<evidence type="ECO:0000256" key="3">
    <source>
        <dbReference type="ARBA" id="ARBA00022737"/>
    </source>
</evidence>
<protein>
    <submittedName>
        <fullName evidence="5">Uncharacterized protein</fullName>
    </submittedName>
</protein>
<keyword evidence="1" id="KW-0433">Leucine-rich repeat</keyword>
<dbReference type="GO" id="GO:0005615">
    <property type="term" value="C:extracellular space"/>
    <property type="evidence" value="ECO:0007669"/>
    <property type="project" value="TreeGrafter"/>
</dbReference>
<name>A0AAN7ZPD3_9COLE</name>
<dbReference type="PANTHER" id="PTHR24373">
    <property type="entry name" value="SLIT RELATED LEUCINE-RICH REPEAT NEURONAL PROTEIN"/>
    <property type="match status" value="1"/>
</dbReference>
<keyword evidence="4" id="KW-0472">Membrane</keyword>
<evidence type="ECO:0000256" key="4">
    <source>
        <dbReference type="SAM" id="Phobius"/>
    </source>
</evidence>
<keyword evidence="6" id="KW-1185">Reference proteome</keyword>
<dbReference type="Pfam" id="PF13855">
    <property type="entry name" value="LRR_8"/>
    <property type="match status" value="1"/>
</dbReference>
<dbReference type="SMART" id="SM00369">
    <property type="entry name" value="LRR_TYP"/>
    <property type="match status" value="3"/>
</dbReference>
<keyword evidence="4" id="KW-0812">Transmembrane</keyword>
<comment type="caution">
    <text evidence="5">The sequence shown here is derived from an EMBL/GenBank/DDBJ whole genome shotgun (WGS) entry which is preliminary data.</text>
</comment>
<dbReference type="InterPro" id="IPR050328">
    <property type="entry name" value="Dev_Immune_Receptor"/>
</dbReference>
<dbReference type="EMBL" id="JAVRBK010000004">
    <property type="protein sequence ID" value="KAK5644901.1"/>
    <property type="molecule type" value="Genomic_DNA"/>
</dbReference>
<reference evidence="5 6" key="1">
    <citation type="journal article" date="2024" name="Insects">
        <title>An Improved Chromosome-Level Genome Assembly of the Firefly Pyrocoelia pectoralis.</title>
        <authorList>
            <person name="Fu X."/>
            <person name="Meyer-Rochow V.B."/>
            <person name="Ballantyne L."/>
            <person name="Zhu X."/>
        </authorList>
    </citation>
    <scope>NUCLEOTIDE SEQUENCE [LARGE SCALE GENOMIC DNA]</scope>
    <source>
        <strain evidence="5">XCY_ONT2</strain>
    </source>
</reference>
<keyword evidence="2" id="KW-0732">Signal</keyword>
<dbReference type="InterPro" id="IPR032675">
    <property type="entry name" value="LRR_dom_sf"/>
</dbReference>
<dbReference type="PROSITE" id="PS51450">
    <property type="entry name" value="LRR"/>
    <property type="match status" value="2"/>
</dbReference>
<dbReference type="SUPFAM" id="SSF52058">
    <property type="entry name" value="L domain-like"/>
    <property type="match status" value="1"/>
</dbReference>
<organism evidence="5 6">
    <name type="scientific">Pyrocoelia pectoralis</name>
    <dbReference type="NCBI Taxonomy" id="417401"/>
    <lineage>
        <taxon>Eukaryota</taxon>
        <taxon>Metazoa</taxon>
        <taxon>Ecdysozoa</taxon>
        <taxon>Arthropoda</taxon>
        <taxon>Hexapoda</taxon>
        <taxon>Insecta</taxon>
        <taxon>Pterygota</taxon>
        <taxon>Neoptera</taxon>
        <taxon>Endopterygota</taxon>
        <taxon>Coleoptera</taxon>
        <taxon>Polyphaga</taxon>
        <taxon>Elateriformia</taxon>
        <taxon>Elateroidea</taxon>
        <taxon>Lampyridae</taxon>
        <taxon>Lampyrinae</taxon>
        <taxon>Pyrocoelia</taxon>
    </lineage>
</organism>
<evidence type="ECO:0000313" key="5">
    <source>
        <dbReference type="EMBL" id="KAK5644901.1"/>
    </source>
</evidence>
<evidence type="ECO:0000313" key="6">
    <source>
        <dbReference type="Proteomes" id="UP001329430"/>
    </source>
</evidence>